<reference evidence="3 4" key="1">
    <citation type="journal article" date="2024" name="J Genomics">
        <title>Draft genome sequencing and assembly of Favolaschia claudopus CIRM-BRFM 2984 isolated from oak limbs.</title>
        <authorList>
            <person name="Navarro D."/>
            <person name="Drula E."/>
            <person name="Chaduli D."/>
            <person name="Cazenave R."/>
            <person name="Ahrendt S."/>
            <person name="Wang J."/>
            <person name="Lipzen A."/>
            <person name="Daum C."/>
            <person name="Barry K."/>
            <person name="Grigoriev I.V."/>
            <person name="Favel A."/>
            <person name="Rosso M.N."/>
            <person name="Martin F."/>
        </authorList>
    </citation>
    <scope>NUCLEOTIDE SEQUENCE [LARGE SCALE GENOMIC DNA]</scope>
    <source>
        <strain evidence="3 4">CIRM-BRFM 2984</strain>
    </source>
</reference>
<keyword evidence="2" id="KW-0732">Signal</keyword>
<feature type="region of interest" description="Disordered" evidence="1">
    <location>
        <begin position="123"/>
        <end position="190"/>
    </location>
</feature>
<organism evidence="3 4">
    <name type="scientific">Favolaschia claudopus</name>
    <dbReference type="NCBI Taxonomy" id="2862362"/>
    <lineage>
        <taxon>Eukaryota</taxon>
        <taxon>Fungi</taxon>
        <taxon>Dikarya</taxon>
        <taxon>Basidiomycota</taxon>
        <taxon>Agaricomycotina</taxon>
        <taxon>Agaricomycetes</taxon>
        <taxon>Agaricomycetidae</taxon>
        <taxon>Agaricales</taxon>
        <taxon>Marasmiineae</taxon>
        <taxon>Mycenaceae</taxon>
        <taxon>Favolaschia</taxon>
    </lineage>
</organism>
<feature type="chain" id="PRO_5043586752" evidence="2">
    <location>
        <begin position="21"/>
        <end position="215"/>
    </location>
</feature>
<accession>A0AAW0DFK7</accession>
<feature type="compositionally biased region" description="Polar residues" evidence="1">
    <location>
        <begin position="128"/>
        <end position="139"/>
    </location>
</feature>
<dbReference type="AlphaFoldDB" id="A0AAW0DFK7"/>
<dbReference type="Proteomes" id="UP001362999">
    <property type="component" value="Unassembled WGS sequence"/>
</dbReference>
<evidence type="ECO:0000256" key="2">
    <source>
        <dbReference type="SAM" id="SignalP"/>
    </source>
</evidence>
<feature type="signal peptide" evidence="2">
    <location>
        <begin position="1"/>
        <end position="20"/>
    </location>
</feature>
<gene>
    <name evidence="3" type="ORF">R3P38DRAFT_1628701</name>
</gene>
<sequence length="215" mass="21823">MMMFGFSSLLFLGWVSVSCARPAAIPTSTLSTRQLQQAQILGPLLTPIINRDPKASTCTEPCRPLNDDLNADTTVPRLCTVQVVGDVITCINCLSQAGVFSIESMVSGANNFTESWNAAGANPLGSVEITTNSGGSQSASTSNTPPNRGNPSSNGNTDSNDGGPGSNVTGSNINGGSEPSSAGDNTKPNGGYRTSVVDAGMTVAGVLIGVLLVGV</sequence>
<dbReference type="EMBL" id="JAWWNJ010000007">
    <property type="protein sequence ID" value="KAK7051715.1"/>
    <property type="molecule type" value="Genomic_DNA"/>
</dbReference>
<evidence type="ECO:0000313" key="3">
    <source>
        <dbReference type="EMBL" id="KAK7051715.1"/>
    </source>
</evidence>
<feature type="compositionally biased region" description="Low complexity" evidence="1">
    <location>
        <begin position="140"/>
        <end position="157"/>
    </location>
</feature>
<proteinExistence type="predicted"/>
<evidence type="ECO:0000256" key="1">
    <source>
        <dbReference type="SAM" id="MobiDB-lite"/>
    </source>
</evidence>
<keyword evidence="4" id="KW-1185">Reference proteome</keyword>
<feature type="compositionally biased region" description="Polar residues" evidence="1">
    <location>
        <begin position="166"/>
        <end position="188"/>
    </location>
</feature>
<protein>
    <submittedName>
        <fullName evidence="3">Uncharacterized protein</fullName>
    </submittedName>
</protein>
<comment type="caution">
    <text evidence="3">The sequence shown here is derived from an EMBL/GenBank/DDBJ whole genome shotgun (WGS) entry which is preliminary data.</text>
</comment>
<name>A0AAW0DFK7_9AGAR</name>
<evidence type="ECO:0000313" key="4">
    <source>
        <dbReference type="Proteomes" id="UP001362999"/>
    </source>
</evidence>